<keyword evidence="1" id="KW-1133">Transmembrane helix</keyword>
<dbReference type="AlphaFoldDB" id="A0A0J8VK95"/>
<dbReference type="InterPro" id="IPR020368">
    <property type="entry name" value="Uncharacterised_YbjM"/>
</dbReference>
<evidence type="ECO:0000313" key="2">
    <source>
        <dbReference type="EMBL" id="KMV33522.1"/>
    </source>
</evidence>
<evidence type="ECO:0000313" key="3">
    <source>
        <dbReference type="Proteomes" id="UP000037315"/>
    </source>
</evidence>
<feature type="transmembrane region" description="Helical" evidence="1">
    <location>
        <begin position="39"/>
        <end position="57"/>
    </location>
</feature>
<feature type="transmembrane region" description="Helical" evidence="1">
    <location>
        <begin position="64"/>
        <end position="81"/>
    </location>
</feature>
<dbReference type="Pfam" id="PF11045">
    <property type="entry name" value="YbjM"/>
    <property type="match status" value="1"/>
</dbReference>
<protein>
    <submittedName>
        <fullName evidence="2">Membrane protein</fullName>
    </submittedName>
</protein>
<feature type="transmembrane region" description="Helical" evidence="1">
    <location>
        <begin position="7"/>
        <end position="27"/>
    </location>
</feature>
<keyword evidence="1" id="KW-0472">Membrane</keyword>
<evidence type="ECO:0000256" key="1">
    <source>
        <dbReference type="SAM" id="Phobius"/>
    </source>
</evidence>
<reference evidence="2 3" key="1">
    <citation type="submission" date="2015-06" db="EMBL/GenBank/DDBJ databases">
        <title>Genome sequencing of Cronobacter sp. strain DJ34 isolated from petroleum contaminated sludge of Duliajan Oil Fields, Assam, India.</title>
        <authorList>
            <person name="Pal S."/>
            <person name="Banerjee T.D."/>
            <person name="Roy A."/>
            <person name="Sar P."/>
            <person name="Kazy S.K."/>
        </authorList>
    </citation>
    <scope>NUCLEOTIDE SEQUENCE [LARGE SCALE GENOMIC DNA]</scope>
    <source>
        <strain evidence="2 3">DJ34</strain>
    </source>
</reference>
<keyword evidence="1" id="KW-0812">Transmembrane</keyword>
<dbReference type="PATRIC" id="fig|1656095.3.peg.3053"/>
<name>A0A0J8VK95_9ENTR</name>
<keyword evidence="3" id="KW-1185">Reference proteome</keyword>
<accession>A0A0J8VK95</accession>
<dbReference type="RefSeq" id="WP_024556031.1">
    <property type="nucleotide sequence ID" value="NZ_LFEJ01000022.1"/>
</dbReference>
<dbReference type="Proteomes" id="UP000037315">
    <property type="component" value="Unassembled WGS sequence"/>
</dbReference>
<dbReference type="GO" id="GO:0016020">
    <property type="term" value="C:membrane"/>
    <property type="evidence" value="ECO:0007669"/>
    <property type="project" value="InterPro"/>
</dbReference>
<proteinExistence type="predicted"/>
<comment type="caution">
    <text evidence="2">The sequence shown here is derived from an EMBL/GenBank/DDBJ whole genome shotgun (WGS) entry which is preliminary data.</text>
</comment>
<gene>
    <name evidence="2" type="ORF">ACH50_16355</name>
</gene>
<feature type="transmembrane region" description="Helical" evidence="1">
    <location>
        <begin position="93"/>
        <end position="116"/>
    </location>
</feature>
<dbReference type="EMBL" id="LFEJ01000022">
    <property type="protein sequence ID" value="KMV33522.1"/>
    <property type="molecule type" value="Genomic_DNA"/>
</dbReference>
<dbReference type="OrthoDB" id="6540266at2"/>
<organism evidence="2 3">
    <name type="scientific">Franconibacter pulveris</name>
    <dbReference type="NCBI Taxonomy" id="435910"/>
    <lineage>
        <taxon>Bacteria</taxon>
        <taxon>Pseudomonadati</taxon>
        <taxon>Pseudomonadota</taxon>
        <taxon>Gammaproteobacteria</taxon>
        <taxon>Enterobacterales</taxon>
        <taxon>Enterobacteriaceae</taxon>
        <taxon>Franconibacter</taxon>
    </lineage>
</organism>
<dbReference type="STRING" id="1121863.GCA_000621185_00263"/>
<sequence>MRRQSWAGTICCFVLFIVVFIFHKWLLTRGSPIEGRMDLGMLFFILPGIVASVFCRNARVVKPMLGAILASPLCLLLFLMWRESERSFWQELAWTFGAVFWCTLGALCYLLLLTLIKHYDAAKNRL</sequence>